<feature type="region of interest" description="Disordered" evidence="1">
    <location>
        <begin position="70"/>
        <end position="90"/>
    </location>
</feature>
<reference evidence="2 3" key="1">
    <citation type="journal article" date="2019" name="Genome Biol. Evol.">
        <title>Insights into the evolution of the New World diploid cottons (Gossypium, subgenus Houzingenia) based on genome sequencing.</title>
        <authorList>
            <person name="Grover C.E."/>
            <person name="Arick M.A. 2nd"/>
            <person name="Thrash A."/>
            <person name="Conover J.L."/>
            <person name="Sanders W.S."/>
            <person name="Peterson D.G."/>
            <person name="Frelichowski J.E."/>
            <person name="Scheffler J.A."/>
            <person name="Scheffler B.E."/>
            <person name="Wendel J.F."/>
        </authorList>
    </citation>
    <scope>NUCLEOTIDE SEQUENCE [LARGE SCALE GENOMIC DNA]</scope>
    <source>
        <strain evidence="2">27</strain>
        <tissue evidence="2">Leaf</tissue>
    </source>
</reference>
<sequence length="101" mass="11289">MASRERESIVRCAMPSQSGNGPNAGGLSPIDDNDGHSGVRGEIRSSSWCEGEYRVGTTNGHFCDRSEFDGNMFPEAKRDRNEPRAPSKGKRQEAYFYRLFI</sequence>
<feature type="compositionally biased region" description="Basic and acidic residues" evidence="1">
    <location>
        <begin position="75"/>
        <end position="90"/>
    </location>
</feature>
<dbReference type="EMBL" id="JABFAC010000007">
    <property type="protein sequence ID" value="MBA0618535.1"/>
    <property type="molecule type" value="Genomic_DNA"/>
</dbReference>
<feature type="region of interest" description="Disordered" evidence="1">
    <location>
        <begin position="1"/>
        <end position="42"/>
    </location>
</feature>
<accession>A0A7J8RY03</accession>
<proteinExistence type="predicted"/>
<dbReference type="AlphaFoldDB" id="A0A7J8RY03"/>
<name>A0A7J8RY03_GOSDV</name>
<comment type="caution">
    <text evidence="2">The sequence shown here is derived from an EMBL/GenBank/DDBJ whole genome shotgun (WGS) entry which is preliminary data.</text>
</comment>
<evidence type="ECO:0000313" key="2">
    <source>
        <dbReference type="EMBL" id="MBA0618535.1"/>
    </source>
</evidence>
<gene>
    <name evidence="2" type="ORF">Godav_027861</name>
</gene>
<keyword evidence="3" id="KW-1185">Reference proteome</keyword>
<feature type="compositionally biased region" description="Basic and acidic residues" evidence="1">
    <location>
        <begin position="33"/>
        <end position="42"/>
    </location>
</feature>
<protein>
    <submittedName>
        <fullName evidence="2">Uncharacterized protein</fullName>
    </submittedName>
</protein>
<dbReference type="Proteomes" id="UP000593561">
    <property type="component" value="Unassembled WGS sequence"/>
</dbReference>
<evidence type="ECO:0000313" key="3">
    <source>
        <dbReference type="Proteomes" id="UP000593561"/>
    </source>
</evidence>
<evidence type="ECO:0000256" key="1">
    <source>
        <dbReference type="SAM" id="MobiDB-lite"/>
    </source>
</evidence>
<organism evidence="2 3">
    <name type="scientific">Gossypium davidsonii</name>
    <name type="common">Davidson's cotton</name>
    <name type="synonym">Gossypium klotzschianum subsp. davidsonii</name>
    <dbReference type="NCBI Taxonomy" id="34287"/>
    <lineage>
        <taxon>Eukaryota</taxon>
        <taxon>Viridiplantae</taxon>
        <taxon>Streptophyta</taxon>
        <taxon>Embryophyta</taxon>
        <taxon>Tracheophyta</taxon>
        <taxon>Spermatophyta</taxon>
        <taxon>Magnoliopsida</taxon>
        <taxon>eudicotyledons</taxon>
        <taxon>Gunneridae</taxon>
        <taxon>Pentapetalae</taxon>
        <taxon>rosids</taxon>
        <taxon>malvids</taxon>
        <taxon>Malvales</taxon>
        <taxon>Malvaceae</taxon>
        <taxon>Malvoideae</taxon>
        <taxon>Gossypium</taxon>
    </lineage>
</organism>